<dbReference type="GO" id="GO:0051996">
    <property type="term" value="F:squalene synthase [NAD(P)H] activity"/>
    <property type="evidence" value="ECO:0007669"/>
    <property type="project" value="UniProtKB-UniRule"/>
</dbReference>
<comment type="catalytic activity">
    <reaction evidence="15">
        <text>2 (2E,6E)-farnesyl diphosphate + NADH + H(+) = squalene + 2 diphosphate + NAD(+)</text>
        <dbReference type="Rhea" id="RHEA:32299"/>
        <dbReference type="ChEBI" id="CHEBI:15378"/>
        <dbReference type="ChEBI" id="CHEBI:15440"/>
        <dbReference type="ChEBI" id="CHEBI:33019"/>
        <dbReference type="ChEBI" id="CHEBI:57540"/>
        <dbReference type="ChEBI" id="CHEBI:57945"/>
        <dbReference type="ChEBI" id="CHEBI:175763"/>
        <dbReference type="EC" id="2.5.1.21"/>
    </reaction>
</comment>
<dbReference type="InterPro" id="IPR044844">
    <property type="entry name" value="Trans_IPPS_euk-type"/>
</dbReference>
<dbReference type="AlphaFoldDB" id="A0A9P6C1J0"/>
<dbReference type="Proteomes" id="UP000807342">
    <property type="component" value="Unassembled WGS sequence"/>
</dbReference>
<dbReference type="SUPFAM" id="SSF48576">
    <property type="entry name" value="Terpenoid synthases"/>
    <property type="match status" value="1"/>
</dbReference>
<evidence type="ECO:0000256" key="11">
    <source>
        <dbReference type="ARBA" id="ARBA00023098"/>
    </source>
</evidence>
<comment type="pathway">
    <text evidence="15">Terpene metabolism; lanosterol biosynthesis; lanosterol from farnesyl diphosphate: step 1/3.</text>
</comment>
<evidence type="ECO:0000256" key="16">
    <source>
        <dbReference type="SAM" id="SignalP"/>
    </source>
</evidence>
<evidence type="ECO:0000256" key="10">
    <source>
        <dbReference type="ARBA" id="ARBA00023011"/>
    </source>
</evidence>
<dbReference type="OrthoDB" id="431150at2759"/>
<dbReference type="GO" id="GO:0045338">
    <property type="term" value="P:farnesyl diphosphate metabolic process"/>
    <property type="evidence" value="ECO:0007669"/>
    <property type="project" value="InterPro"/>
</dbReference>
<accession>A0A9P6C1J0</accession>
<reference evidence="17" key="1">
    <citation type="submission" date="2020-11" db="EMBL/GenBank/DDBJ databases">
        <authorList>
            <consortium name="DOE Joint Genome Institute"/>
            <person name="Ahrendt S."/>
            <person name="Riley R."/>
            <person name="Andreopoulos W."/>
            <person name="Labutti K."/>
            <person name="Pangilinan J."/>
            <person name="Ruiz-Duenas F.J."/>
            <person name="Barrasa J.M."/>
            <person name="Sanchez-Garcia M."/>
            <person name="Camarero S."/>
            <person name="Miyauchi S."/>
            <person name="Serrano A."/>
            <person name="Linde D."/>
            <person name="Babiker R."/>
            <person name="Drula E."/>
            <person name="Ayuso-Fernandez I."/>
            <person name="Pacheco R."/>
            <person name="Padilla G."/>
            <person name="Ferreira P."/>
            <person name="Barriuso J."/>
            <person name="Kellner H."/>
            <person name="Castanera R."/>
            <person name="Alfaro M."/>
            <person name="Ramirez L."/>
            <person name="Pisabarro A.G."/>
            <person name="Kuo A."/>
            <person name="Tritt A."/>
            <person name="Lipzen A."/>
            <person name="He G."/>
            <person name="Yan M."/>
            <person name="Ng V."/>
            <person name="Cullen D."/>
            <person name="Martin F."/>
            <person name="Rosso M.-N."/>
            <person name="Henrissat B."/>
            <person name="Hibbett D."/>
            <person name="Martinez A.T."/>
            <person name="Grigoriev I.V."/>
        </authorList>
    </citation>
    <scope>NUCLEOTIDE SEQUENCE</scope>
    <source>
        <strain evidence="17">MF-IS2</strain>
    </source>
</reference>
<dbReference type="Pfam" id="PF00494">
    <property type="entry name" value="SQS_PSY"/>
    <property type="match status" value="1"/>
</dbReference>
<dbReference type="InterPro" id="IPR002060">
    <property type="entry name" value="Squ/phyt_synthse"/>
</dbReference>
<feature type="signal peptide" evidence="16">
    <location>
        <begin position="1"/>
        <end position="17"/>
    </location>
</feature>
<keyword evidence="6 15" id="KW-0808">Transferase</keyword>
<keyword evidence="16" id="KW-0732">Signal</keyword>
<evidence type="ECO:0000256" key="14">
    <source>
        <dbReference type="ARBA" id="ARBA00023221"/>
    </source>
</evidence>
<keyword evidence="8" id="KW-0752">Steroid biosynthesis</keyword>
<evidence type="ECO:0000256" key="6">
    <source>
        <dbReference type="ARBA" id="ARBA00022679"/>
    </source>
</evidence>
<comment type="caution">
    <text evidence="17">The sequence shown here is derived from an EMBL/GenBank/DDBJ whole genome shotgun (WGS) entry which is preliminary data.</text>
</comment>
<gene>
    <name evidence="17" type="ORF">P691DRAFT_805453</name>
</gene>
<dbReference type="FunFam" id="1.10.600.10:FF:000003">
    <property type="entry name" value="Farnesyl-diphosphate farnesyltransferase 1"/>
    <property type="match status" value="1"/>
</dbReference>
<keyword evidence="18" id="KW-1185">Reference proteome</keyword>
<evidence type="ECO:0000256" key="1">
    <source>
        <dbReference type="ARBA" id="ARBA00001946"/>
    </source>
</evidence>
<keyword evidence="12 15" id="KW-0472">Membrane</keyword>
<name>A0A9P6C1J0_9AGAR</name>
<keyword evidence="10" id="KW-0756">Sterol biosynthesis</keyword>
<evidence type="ECO:0000313" key="17">
    <source>
        <dbReference type="EMBL" id="KAF9445584.1"/>
    </source>
</evidence>
<keyword evidence="7 15" id="KW-0812">Transmembrane</keyword>
<comment type="subcellular location">
    <subcellularLocation>
        <location evidence="2">Membrane</location>
    </subcellularLocation>
</comment>
<dbReference type="GO" id="GO:0006696">
    <property type="term" value="P:ergosterol biosynthetic process"/>
    <property type="evidence" value="ECO:0007669"/>
    <property type="project" value="TreeGrafter"/>
</dbReference>
<dbReference type="SFLD" id="SFLDS00005">
    <property type="entry name" value="Isoprenoid_Synthase_Type_I"/>
    <property type="match status" value="1"/>
</dbReference>
<evidence type="ECO:0000256" key="7">
    <source>
        <dbReference type="ARBA" id="ARBA00022692"/>
    </source>
</evidence>
<evidence type="ECO:0000256" key="8">
    <source>
        <dbReference type="ARBA" id="ARBA00022955"/>
    </source>
</evidence>
<comment type="catalytic activity">
    <reaction evidence="15">
        <text>2 (2E,6E)-farnesyl diphosphate + NADPH + H(+) = squalene + 2 diphosphate + NADP(+)</text>
        <dbReference type="Rhea" id="RHEA:32295"/>
        <dbReference type="ChEBI" id="CHEBI:15378"/>
        <dbReference type="ChEBI" id="CHEBI:15440"/>
        <dbReference type="ChEBI" id="CHEBI:33019"/>
        <dbReference type="ChEBI" id="CHEBI:57783"/>
        <dbReference type="ChEBI" id="CHEBI:58349"/>
        <dbReference type="ChEBI" id="CHEBI:175763"/>
        <dbReference type="EC" id="2.5.1.21"/>
    </reaction>
</comment>
<evidence type="ECO:0000256" key="3">
    <source>
        <dbReference type="ARBA" id="ARBA00006251"/>
    </source>
</evidence>
<dbReference type="GO" id="GO:0055056">
    <property type="term" value="F:D-glucose transmembrane transporter activity"/>
    <property type="evidence" value="ECO:0007669"/>
    <property type="project" value="UniProtKB-UniRule"/>
</dbReference>
<dbReference type="Gene3D" id="1.10.600.10">
    <property type="entry name" value="Farnesyl Diphosphate Synthase"/>
    <property type="match status" value="1"/>
</dbReference>
<dbReference type="InterPro" id="IPR033904">
    <property type="entry name" value="Trans_IPPS_HH"/>
</dbReference>
<dbReference type="PANTHER" id="PTHR11626">
    <property type="entry name" value="FARNESYL-DIPHOSPHATE FARNESYLTRANSFERASE"/>
    <property type="match status" value="1"/>
</dbReference>
<dbReference type="PANTHER" id="PTHR11626:SF2">
    <property type="entry name" value="SQUALENE SYNTHASE"/>
    <property type="match status" value="1"/>
</dbReference>
<dbReference type="GO" id="GO:0005789">
    <property type="term" value="C:endoplasmic reticulum membrane"/>
    <property type="evidence" value="ECO:0007669"/>
    <property type="project" value="TreeGrafter"/>
</dbReference>
<dbReference type="PROSITE" id="PS01044">
    <property type="entry name" value="SQUALEN_PHYTOEN_SYN_1"/>
    <property type="match status" value="1"/>
</dbReference>
<feature type="chain" id="PRO_5040276765" description="Squalene synthase" evidence="16">
    <location>
        <begin position="18"/>
        <end position="518"/>
    </location>
</feature>
<dbReference type="EMBL" id="MU151292">
    <property type="protein sequence ID" value="KAF9445584.1"/>
    <property type="molecule type" value="Genomic_DNA"/>
</dbReference>
<dbReference type="InterPro" id="IPR008949">
    <property type="entry name" value="Isoprenoid_synthase_dom_sf"/>
</dbReference>
<evidence type="ECO:0000256" key="2">
    <source>
        <dbReference type="ARBA" id="ARBA00004370"/>
    </source>
</evidence>
<comment type="function">
    <text evidence="15">Catalyzes the condensation of 2 farnesyl pyrophosphate (FPP) moieties to form squalene.</text>
</comment>
<keyword evidence="9 15" id="KW-1133">Transmembrane helix</keyword>
<protein>
    <recommendedName>
        <fullName evidence="4 15">Squalene synthase</fullName>
        <shortName evidence="15">SQS</shortName>
        <shortName evidence="15">SS</shortName>
        <ecNumber evidence="4 15">2.5.1.21</ecNumber>
    </recommendedName>
</protein>
<evidence type="ECO:0000256" key="12">
    <source>
        <dbReference type="ARBA" id="ARBA00023136"/>
    </source>
</evidence>
<dbReference type="EC" id="2.5.1.21" evidence="4 15"/>
<evidence type="ECO:0000256" key="13">
    <source>
        <dbReference type="ARBA" id="ARBA00023166"/>
    </source>
</evidence>
<dbReference type="SFLD" id="SFLDG01018">
    <property type="entry name" value="Squalene/Phytoene_Synthase_Lik"/>
    <property type="match status" value="1"/>
</dbReference>
<proteinExistence type="inferred from homology"/>
<dbReference type="NCBIfam" id="TIGR01559">
    <property type="entry name" value="squal_synth"/>
    <property type="match status" value="1"/>
</dbReference>
<evidence type="ECO:0000256" key="4">
    <source>
        <dbReference type="ARBA" id="ARBA00012373"/>
    </source>
</evidence>
<dbReference type="InterPro" id="IPR006449">
    <property type="entry name" value="Squal_synth-like"/>
</dbReference>
<dbReference type="PROSITE" id="PS01045">
    <property type="entry name" value="SQUALEN_PHYTOEN_SYN_2"/>
    <property type="match status" value="1"/>
</dbReference>
<keyword evidence="11" id="KW-0443">Lipid metabolism</keyword>
<keyword evidence="13" id="KW-1207">Sterol metabolism</keyword>
<feature type="transmembrane region" description="Helical" evidence="15">
    <location>
        <begin position="304"/>
        <end position="324"/>
    </location>
</feature>
<evidence type="ECO:0000313" key="18">
    <source>
        <dbReference type="Proteomes" id="UP000807342"/>
    </source>
</evidence>
<keyword evidence="14" id="KW-0753">Steroid metabolism</keyword>
<sequence>MGAVQWLALLIFHPLEFKTLLQFYLYHEQRRDIKALKEHPTSGWDRQSMQRCWEFLDKTSRSFSAVIKELEGDLARTICLFYLVLRGLDTIEDDMTIPDGVKQPILRKFHEYTVTPGWKFEGNGPEEKDRQLLVEYDLVVEEVNRLSPAYKQVIIDITQKMEVGMADYAHKAATTGVIYLETVSEYDLYCHYVAGLVGEGLSRIFSASGKEAEWLGQELELSNSMGLLLQKTNIIRDYREDTNEHRFFWPREIWGKYGFKEMKEMYQPESSERAQWAQSGMVLDALRHATDALDYLRYLKNQTVFNFCAIPATMAIATLELCFMNPEMFQRNIKIRKASAAHLIMRSTNPRDVGDIFREYARKIHAKAVPTDPNFIHISIACGKIEQWCEQNYPSFIQMPNSSLGSNEPSLDVSDARTRIANLESEFNGELAGRKRMVELAKGDRVLAMSRIGIVKANGRFSKANGTSATSQQPSMGQLMLYVGAAFTLLIALGFGAAYSVVWLAGDSSLAGTAASSA</sequence>
<dbReference type="InterPro" id="IPR019845">
    <property type="entry name" value="Squalene/phytoene_synthase_CS"/>
</dbReference>
<comment type="cofactor">
    <cofactor evidence="1 15">
        <name>Mg(2+)</name>
        <dbReference type="ChEBI" id="CHEBI:18420"/>
    </cofactor>
</comment>
<feature type="transmembrane region" description="Helical" evidence="15">
    <location>
        <begin position="479"/>
        <end position="502"/>
    </location>
</feature>
<organism evidence="17 18">
    <name type="scientific">Macrolepiota fuliginosa MF-IS2</name>
    <dbReference type="NCBI Taxonomy" id="1400762"/>
    <lineage>
        <taxon>Eukaryota</taxon>
        <taxon>Fungi</taxon>
        <taxon>Dikarya</taxon>
        <taxon>Basidiomycota</taxon>
        <taxon>Agaricomycotina</taxon>
        <taxon>Agaricomycetes</taxon>
        <taxon>Agaricomycetidae</taxon>
        <taxon>Agaricales</taxon>
        <taxon>Agaricineae</taxon>
        <taxon>Agaricaceae</taxon>
        <taxon>Macrolepiota</taxon>
    </lineage>
</organism>
<comment type="similarity">
    <text evidence="3 15">Belongs to the phytoene/squalene synthase family.</text>
</comment>
<evidence type="ECO:0000256" key="15">
    <source>
        <dbReference type="RuleBase" id="RU368088"/>
    </source>
</evidence>
<evidence type="ECO:0000256" key="9">
    <source>
        <dbReference type="ARBA" id="ARBA00022989"/>
    </source>
</evidence>
<dbReference type="CDD" id="cd00683">
    <property type="entry name" value="Trans_IPPS_HH"/>
    <property type="match status" value="1"/>
</dbReference>
<keyword evidence="5" id="KW-0444">Lipid biosynthesis</keyword>
<evidence type="ECO:0000256" key="5">
    <source>
        <dbReference type="ARBA" id="ARBA00022516"/>
    </source>
</evidence>